<name>A0A3D9BS28_9FLAO</name>
<dbReference type="RefSeq" id="WP_115949231.1">
    <property type="nucleotide sequence ID" value="NZ_QNVS01000007.1"/>
</dbReference>
<dbReference type="AlphaFoldDB" id="A0A3D9BS28"/>
<protein>
    <submittedName>
        <fullName evidence="2">Uncharacterized protein</fullName>
    </submittedName>
</protein>
<accession>A0A3D9BS28</accession>
<keyword evidence="3" id="KW-1185">Reference proteome</keyword>
<evidence type="ECO:0000313" key="2">
    <source>
        <dbReference type="EMBL" id="REC56287.1"/>
    </source>
</evidence>
<keyword evidence="1" id="KW-1133">Transmembrane helix</keyword>
<sequence>MSKGKKIYIFVSIIIVLSLWLKLEFYSKDYYAADNFTDDRYELQAARFIESRHIRERFDNIYPWIIPFFSDDVEYFYGHSNPSKAYIKLYYMFQNWFYKPYITVEEWRLTHYFPESDQVRYRLIGTQKINGVEYKFDEIVTFNHSGEIVHIDDLTNQD</sequence>
<reference evidence="2 3" key="1">
    <citation type="journal article" date="2006" name="Int. J. Syst. Evol. Microbiol.">
        <title>Chryseobacterium piscium sp. nov., isolated from fish of the South Atlantic Ocean off South Africa.</title>
        <authorList>
            <person name="de Beer H."/>
            <person name="Hugo C.J."/>
            <person name="Jooste P.J."/>
            <person name="Vancanneyt M."/>
            <person name="Coenye T."/>
            <person name="Vandamme P."/>
        </authorList>
    </citation>
    <scope>NUCLEOTIDE SEQUENCE [LARGE SCALE GENOMIC DNA]</scope>
    <source>
        <strain evidence="2 3">CCUG 51923</strain>
    </source>
</reference>
<dbReference type="Proteomes" id="UP000256512">
    <property type="component" value="Unassembled WGS sequence"/>
</dbReference>
<gene>
    <name evidence="2" type="ORF">DRF62_04265</name>
</gene>
<evidence type="ECO:0000313" key="3">
    <source>
        <dbReference type="Proteomes" id="UP000256512"/>
    </source>
</evidence>
<feature type="transmembrane region" description="Helical" evidence="1">
    <location>
        <begin position="7"/>
        <end position="23"/>
    </location>
</feature>
<dbReference type="EMBL" id="QNVS01000007">
    <property type="protein sequence ID" value="REC56287.1"/>
    <property type="molecule type" value="Genomic_DNA"/>
</dbReference>
<keyword evidence="1" id="KW-0812">Transmembrane</keyword>
<proteinExistence type="predicted"/>
<keyword evidence="1" id="KW-0472">Membrane</keyword>
<organism evidence="2 3">
    <name type="scientific">Chryseobacterium piscium</name>
    <dbReference type="NCBI Taxonomy" id="333702"/>
    <lineage>
        <taxon>Bacteria</taxon>
        <taxon>Pseudomonadati</taxon>
        <taxon>Bacteroidota</taxon>
        <taxon>Flavobacteriia</taxon>
        <taxon>Flavobacteriales</taxon>
        <taxon>Weeksellaceae</taxon>
        <taxon>Chryseobacterium group</taxon>
        <taxon>Chryseobacterium</taxon>
    </lineage>
</organism>
<comment type="caution">
    <text evidence="2">The sequence shown here is derived from an EMBL/GenBank/DDBJ whole genome shotgun (WGS) entry which is preliminary data.</text>
</comment>
<evidence type="ECO:0000256" key="1">
    <source>
        <dbReference type="SAM" id="Phobius"/>
    </source>
</evidence>